<dbReference type="PRINTS" id="PR00507">
    <property type="entry name" value="N12N6MTFRASE"/>
</dbReference>
<dbReference type="InterPro" id="IPR052916">
    <property type="entry name" value="Type-I_RE_MTase_Subunit"/>
</dbReference>
<keyword evidence="4" id="KW-0489">Methyltransferase</keyword>
<dbReference type="STRING" id="545694.TREPR_3692"/>
<dbReference type="EMBL" id="CP001843">
    <property type="protein sequence ID" value="AEF84895.1"/>
    <property type="molecule type" value="Genomic_DNA"/>
</dbReference>
<feature type="domain" description="DNA methylase adenine-specific" evidence="2">
    <location>
        <begin position="325"/>
        <end position="641"/>
    </location>
</feature>
<dbReference type="InterPro" id="IPR029464">
    <property type="entry name" value="HSDR_N"/>
</dbReference>
<evidence type="ECO:0000259" key="3">
    <source>
        <dbReference type="Pfam" id="PF13588"/>
    </source>
</evidence>
<dbReference type="GO" id="GO:0008170">
    <property type="term" value="F:N-methyltransferase activity"/>
    <property type="evidence" value="ECO:0007669"/>
    <property type="project" value="InterPro"/>
</dbReference>
<name>F5YQD9_TREPZ</name>
<reference evidence="5" key="1">
    <citation type="submission" date="2009-12" db="EMBL/GenBank/DDBJ databases">
        <title>Complete sequence of Treponema primitia strain ZAS-2.</title>
        <authorList>
            <person name="Tetu S.G."/>
            <person name="Matson E."/>
            <person name="Ren Q."/>
            <person name="Seshadri R."/>
            <person name="Elbourne L."/>
            <person name="Hassan K.A."/>
            <person name="Durkin A."/>
            <person name="Radune D."/>
            <person name="Mohamoud Y."/>
            <person name="Shay R."/>
            <person name="Jin S."/>
            <person name="Zhang X."/>
            <person name="Lucey K."/>
            <person name="Ballor N.R."/>
            <person name="Ottesen E."/>
            <person name="Rosenthal R."/>
            <person name="Allen A."/>
            <person name="Leadbetter J.R."/>
            <person name="Paulsen I.T."/>
        </authorList>
    </citation>
    <scope>NUCLEOTIDE SEQUENCE [LARGE SCALE GENOMIC DNA]</scope>
    <source>
        <strain evidence="5">ATCC BAA-887 / DSM 12427 / ZAS-2</strain>
    </source>
</reference>
<dbReference type="Gene3D" id="3.40.50.150">
    <property type="entry name" value="Vaccinia Virus protein VP39"/>
    <property type="match status" value="1"/>
</dbReference>
<accession>F5YQD9</accession>
<dbReference type="HOGENOM" id="CLU_008343_1_0_12"/>
<dbReference type="PANTHER" id="PTHR42998:SF1">
    <property type="entry name" value="TYPE I RESTRICTION ENZYME HINDI METHYLASE SUBUNIT"/>
    <property type="match status" value="1"/>
</dbReference>
<dbReference type="GO" id="GO:0032259">
    <property type="term" value="P:methylation"/>
    <property type="evidence" value="ECO:0007669"/>
    <property type="project" value="UniProtKB-KW"/>
</dbReference>
<organism evidence="4 5">
    <name type="scientific">Treponema primitia (strain ATCC BAA-887 / DSM 12427 / ZAS-2)</name>
    <dbReference type="NCBI Taxonomy" id="545694"/>
    <lineage>
        <taxon>Bacteria</taxon>
        <taxon>Pseudomonadati</taxon>
        <taxon>Spirochaetota</taxon>
        <taxon>Spirochaetia</taxon>
        <taxon>Spirochaetales</taxon>
        <taxon>Treponemataceae</taxon>
        <taxon>Treponema</taxon>
    </lineage>
</organism>
<reference evidence="4 5" key="2">
    <citation type="journal article" date="2011" name="ISME J.">
        <title>RNA-seq reveals cooperative metabolic interactions between two termite-gut spirochete species in co-culture.</title>
        <authorList>
            <person name="Rosenthal A.Z."/>
            <person name="Matson E.G."/>
            <person name="Eldar A."/>
            <person name="Leadbetter J.R."/>
        </authorList>
    </citation>
    <scope>NUCLEOTIDE SEQUENCE [LARGE SCALE GENOMIC DNA]</scope>
    <source>
        <strain evidence="5">ATCC BAA-887 / DSM 12427 / ZAS-2</strain>
    </source>
</reference>
<dbReference type="PANTHER" id="PTHR42998">
    <property type="entry name" value="TYPE I RESTRICTION ENZYME HINDVIIP M PROTEIN-RELATED"/>
    <property type="match status" value="1"/>
</dbReference>
<gene>
    <name evidence="4" type="ordered locus">TREPR_3692</name>
</gene>
<dbReference type="Pfam" id="PF13588">
    <property type="entry name" value="HSDR_N_2"/>
    <property type="match status" value="1"/>
</dbReference>
<dbReference type="AlphaFoldDB" id="F5YQD9"/>
<evidence type="ECO:0000256" key="1">
    <source>
        <dbReference type="ARBA" id="ARBA00006594"/>
    </source>
</evidence>
<dbReference type="SUPFAM" id="SSF53335">
    <property type="entry name" value="S-adenosyl-L-methionine-dependent methyltransferases"/>
    <property type="match status" value="1"/>
</dbReference>
<dbReference type="RefSeq" id="WP_015706627.1">
    <property type="nucleotide sequence ID" value="NC_015578.1"/>
</dbReference>
<protein>
    <submittedName>
        <fullName evidence="4">N-6 DNA methylase</fullName>
    </submittedName>
</protein>
<dbReference type="Pfam" id="PF02384">
    <property type="entry name" value="N6_Mtase"/>
    <property type="match status" value="1"/>
</dbReference>
<dbReference type="OrthoDB" id="9814572at2"/>
<dbReference type="Proteomes" id="UP000009223">
    <property type="component" value="Chromosome"/>
</dbReference>
<evidence type="ECO:0000313" key="5">
    <source>
        <dbReference type="Proteomes" id="UP000009223"/>
    </source>
</evidence>
<sequence length="672" mass="77429">MALDIISTILKNSNYKLTQFDSDKIKALEKRIIEKNTKYFVTCLIRKKEIRLTPEEIVRQLYLDKLITEYGYDQEQFDVQSEVTMGSSGKRADIVIYEKERPSQAYIIVELKSPANPTAKEGKKQLESYCKFSGASIGVWTDGHEAEYYFKQENPKTKTTYLEKLSYLPRADQTLSEVLNVRYTIKQLMQNDKLKDRTLKDIILEFEDIVLANSGVDSFEEIFKLLFTKLYDEFSSGADADNIEALIQNDINLDDIKDKKFRQLEFRNTGTETEAFKRISDLFASAQNEWNGIFEPGTKFKLSHNHLKTCVSYLQDIKLFNSNLEVVDDAFEYLVNKEQKGEKGQYFTPRYVIDMCVRMLNPKENETMIDTAAGSCGFPMHTTMYVWGKINPNKPNLFTNSSRSKKETDYVKNKIFAIDFDERSVRIGRTLNIIAGDGHSNVLKLNTLDYTRWEESTRDRAWLGIYNEGYTRLEELRQKEGSNKTFRFDLLMANPPFAGDITDDVIISTHDIAKKPDGKKVSKIGRDILFIERNLEFLKPGGRMAIVLPQGRFNNSSDKNIRNFIAEHCRILAVVGLHGNVFKPHTGTKTSVLFVQKWDAKLCPKKDDYPIFFATMQEPSKDTSGDKIYEPFNDKHGHPIVKHDLFNHDGLTKDGIAEAFIEFAKKENLSFF</sequence>
<keyword evidence="4" id="KW-0808">Transferase</keyword>
<dbReference type="InterPro" id="IPR003356">
    <property type="entry name" value="DNA_methylase_A-5"/>
</dbReference>
<comment type="similarity">
    <text evidence="1">Belongs to the N(4)/N(6)-methyltransferase family.</text>
</comment>
<dbReference type="InterPro" id="IPR029063">
    <property type="entry name" value="SAM-dependent_MTases_sf"/>
</dbReference>
<keyword evidence="5" id="KW-1185">Reference proteome</keyword>
<evidence type="ECO:0000259" key="2">
    <source>
        <dbReference type="Pfam" id="PF02384"/>
    </source>
</evidence>
<evidence type="ECO:0000313" key="4">
    <source>
        <dbReference type="EMBL" id="AEF84895.1"/>
    </source>
</evidence>
<feature type="domain" description="Type I restriction enzyme R protein N-terminal" evidence="3">
    <location>
        <begin position="54"/>
        <end position="157"/>
    </location>
</feature>
<dbReference type="REBASE" id="36214">
    <property type="entry name" value="M.TprZAS2ORF3692P"/>
</dbReference>
<dbReference type="eggNOG" id="COG0286">
    <property type="taxonomic scope" value="Bacteria"/>
</dbReference>
<dbReference type="GO" id="GO:0003677">
    <property type="term" value="F:DNA binding"/>
    <property type="evidence" value="ECO:0007669"/>
    <property type="project" value="InterPro"/>
</dbReference>
<proteinExistence type="inferred from homology"/>
<dbReference type="KEGG" id="tpi:TREPR_3692"/>